<dbReference type="GeneID" id="19210029"/>
<evidence type="ECO:0000256" key="2">
    <source>
        <dbReference type="ARBA" id="ARBA00010421"/>
    </source>
</evidence>
<gene>
    <name evidence="5" type="ORF">CONPUDRAFT_80108</name>
</gene>
<feature type="signal peptide" evidence="4">
    <location>
        <begin position="1"/>
        <end position="19"/>
    </location>
</feature>
<comment type="caution">
    <text evidence="5">The sequence shown here is derived from an EMBL/GenBank/DDBJ whole genome shotgun (WGS) entry which is preliminary data.</text>
</comment>
<name>A0A5M3N2G7_CONPW</name>
<evidence type="ECO:0000313" key="5">
    <source>
        <dbReference type="EMBL" id="EIW85573.1"/>
    </source>
</evidence>
<keyword evidence="4" id="KW-0732">Signal</keyword>
<evidence type="ECO:0000256" key="4">
    <source>
        <dbReference type="SAM" id="SignalP"/>
    </source>
</evidence>
<dbReference type="InterPro" id="IPR036908">
    <property type="entry name" value="RlpA-like_sf"/>
</dbReference>
<keyword evidence="3" id="KW-0964">Secreted</keyword>
<dbReference type="EMBL" id="JH711574">
    <property type="protein sequence ID" value="EIW85573.1"/>
    <property type="molecule type" value="Genomic_DNA"/>
</dbReference>
<organism evidence="5 6">
    <name type="scientific">Coniophora puteana (strain RWD-64-598)</name>
    <name type="common">Brown rot fungus</name>
    <dbReference type="NCBI Taxonomy" id="741705"/>
    <lineage>
        <taxon>Eukaryota</taxon>
        <taxon>Fungi</taxon>
        <taxon>Dikarya</taxon>
        <taxon>Basidiomycota</taxon>
        <taxon>Agaricomycotina</taxon>
        <taxon>Agaricomycetes</taxon>
        <taxon>Agaricomycetidae</taxon>
        <taxon>Boletales</taxon>
        <taxon>Coniophorineae</taxon>
        <taxon>Coniophoraceae</taxon>
        <taxon>Coniophora</taxon>
    </lineage>
</organism>
<evidence type="ECO:0000313" key="6">
    <source>
        <dbReference type="Proteomes" id="UP000053558"/>
    </source>
</evidence>
<dbReference type="KEGG" id="cput:CONPUDRAFT_80108"/>
<evidence type="ECO:0000256" key="1">
    <source>
        <dbReference type="ARBA" id="ARBA00004613"/>
    </source>
</evidence>
<dbReference type="RefSeq" id="XP_007764324.1">
    <property type="nucleotide sequence ID" value="XM_007766134.1"/>
</dbReference>
<protein>
    <submittedName>
        <fullName evidence="5">Cerato-platanin</fullName>
    </submittedName>
</protein>
<dbReference type="SUPFAM" id="SSF50685">
    <property type="entry name" value="Barwin-like endoglucanases"/>
    <property type="match status" value="1"/>
</dbReference>
<reference evidence="6" key="1">
    <citation type="journal article" date="2012" name="Science">
        <title>The Paleozoic origin of enzymatic lignin decomposition reconstructed from 31 fungal genomes.</title>
        <authorList>
            <person name="Floudas D."/>
            <person name="Binder M."/>
            <person name="Riley R."/>
            <person name="Barry K."/>
            <person name="Blanchette R.A."/>
            <person name="Henrissat B."/>
            <person name="Martinez A.T."/>
            <person name="Otillar R."/>
            <person name="Spatafora J.W."/>
            <person name="Yadav J.S."/>
            <person name="Aerts A."/>
            <person name="Benoit I."/>
            <person name="Boyd A."/>
            <person name="Carlson A."/>
            <person name="Copeland A."/>
            <person name="Coutinho P.M."/>
            <person name="de Vries R.P."/>
            <person name="Ferreira P."/>
            <person name="Findley K."/>
            <person name="Foster B."/>
            <person name="Gaskell J."/>
            <person name="Glotzer D."/>
            <person name="Gorecki P."/>
            <person name="Heitman J."/>
            <person name="Hesse C."/>
            <person name="Hori C."/>
            <person name="Igarashi K."/>
            <person name="Jurgens J.A."/>
            <person name="Kallen N."/>
            <person name="Kersten P."/>
            <person name="Kohler A."/>
            <person name="Kuees U."/>
            <person name="Kumar T.K.A."/>
            <person name="Kuo A."/>
            <person name="LaButti K."/>
            <person name="Larrondo L.F."/>
            <person name="Lindquist E."/>
            <person name="Ling A."/>
            <person name="Lombard V."/>
            <person name="Lucas S."/>
            <person name="Lundell T."/>
            <person name="Martin R."/>
            <person name="McLaughlin D.J."/>
            <person name="Morgenstern I."/>
            <person name="Morin E."/>
            <person name="Murat C."/>
            <person name="Nagy L.G."/>
            <person name="Nolan M."/>
            <person name="Ohm R.A."/>
            <person name="Patyshakuliyeva A."/>
            <person name="Rokas A."/>
            <person name="Ruiz-Duenas F.J."/>
            <person name="Sabat G."/>
            <person name="Salamov A."/>
            <person name="Samejima M."/>
            <person name="Schmutz J."/>
            <person name="Slot J.C."/>
            <person name="St John F."/>
            <person name="Stenlid J."/>
            <person name="Sun H."/>
            <person name="Sun S."/>
            <person name="Syed K."/>
            <person name="Tsang A."/>
            <person name="Wiebenga A."/>
            <person name="Young D."/>
            <person name="Pisabarro A."/>
            <person name="Eastwood D.C."/>
            <person name="Martin F."/>
            <person name="Cullen D."/>
            <person name="Grigoriev I.V."/>
            <person name="Hibbett D.S."/>
        </authorList>
    </citation>
    <scope>NUCLEOTIDE SEQUENCE [LARGE SCALE GENOMIC DNA]</scope>
    <source>
        <strain evidence="6">RWD-64-598 SS2</strain>
    </source>
</reference>
<evidence type="ECO:0000256" key="3">
    <source>
        <dbReference type="ARBA" id="ARBA00022525"/>
    </source>
</evidence>
<comment type="similarity">
    <text evidence="2">Belongs to the cerato-platanin family.</text>
</comment>
<dbReference type="InterPro" id="IPR010829">
    <property type="entry name" value="Cerato-platanin"/>
</dbReference>
<accession>A0A5M3N2G7</accession>
<dbReference type="Pfam" id="PF07249">
    <property type="entry name" value="Cerato-platanin"/>
    <property type="match status" value="1"/>
</dbReference>
<dbReference type="OMA" id="QCGTCYG"/>
<sequence length="150" mass="15534">MYASSALLALLAIAAPALAIPTTLARDTQSVSYDNTYDDGSQSMDTVACSDGVYGLASKWATFADVPNFPYIAGVPAITGWDSAQCGTCWQLTYAAGDINESIYVTGVDVGRDGFNLSEEAMNGLTDGNAEAFGRVSATATQVATSNCGF</sequence>
<dbReference type="Proteomes" id="UP000053558">
    <property type="component" value="Unassembled WGS sequence"/>
</dbReference>
<keyword evidence="6" id="KW-1185">Reference proteome</keyword>
<dbReference type="OrthoDB" id="4898945at2759"/>
<dbReference type="AlphaFoldDB" id="A0A5M3N2G7"/>
<dbReference type="CDD" id="cd22778">
    <property type="entry name" value="DPBB_CEPL-like"/>
    <property type="match status" value="1"/>
</dbReference>
<proteinExistence type="inferred from homology"/>
<dbReference type="GO" id="GO:0005576">
    <property type="term" value="C:extracellular region"/>
    <property type="evidence" value="ECO:0007669"/>
    <property type="project" value="UniProtKB-SubCell"/>
</dbReference>
<comment type="subcellular location">
    <subcellularLocation>
        <location evidence="1">Secreted</location>
    </subcellularLocation>
</comment>
<feature type="chain" id="PRO_5024411986" evidence="4">
    <location>
        <begin position="20"/>
        <end position="150"/>
    </location>
</feature>
<dbReference type="Gene3D" id="2.40.40.10">
    <property type="entry name" value="RlpA-like domain"/>
    <property type="match status" value="1"/>
</dbReference>